<protein>
    <submittedName>
        <fullName evidence="2">Uncharacterized protein</fullName>
    </submittedName>
</protein>
<dbReference type="Gene3D" id="3.10.20.720">
    <property type="match status" value="1"/>
</dbReference>
<dbReference type="STRING" id="294746.A5DNE6"/>
<evidence type="ECO:0000256" key="1">
    <source>
        <dbReference type="SAM" id="MobiDB-lite"/>
    </source>
</evidence>
<gene>
    <name evidence="2" type="ORF">PGUG_04797</name>
</gene>
<dbReference type="OrthoDB" id="6585699at2759"/>
<dbReference type="KEGG" id="pgu:PGUG_04797"/>
<dbReference type="EMBL" id="CH408160">
    <property type="protein sequence ID" value="EDK40699.2"/>
    <property type="molecule type" value="Genomic_DNA"/>
</dbReference>
<dbReference type="OMA" id="HPASLRW"/>
<dbReference type="InParanoid" id="A5DNE6"/>
<dbReference type="Pfam" id="PF05238">
    <property type="entry name" value="CENP-N"/>
    <property type="match status" value="1"/>
</dbReference>
<dbReference type="InterPro" id="IPR007902">
    <property type="entry name" value="Chl4/mis15/CENP-N"/>
</dbReference>
<dbReference type="VEuPathDB" id="FungiDB:PGUG_04797"/>
<organism evidence="2 3">
    <name type="scientific">Meyerozyma guilliermondii (strain ATCC 6260 / CBS 566 / DSM 6381 / JCM 1539 / NBRC 10279 / NRRL Y-324)</name>
    <name type="common">Yeast</name>
    <name type="synonym">Candida guilliermondii</name>
    <dbReference type="NCBI Taxonomy" id="294746"/>
    <lineage>
        <taxon>Eukaryota</taxon>
        <taxon>Fungi</taxon>
        <taxon>Dikarya</taxon>
        <taxon>Ascomycota</taxon>
        <taxon>Saccharomycotina</taxon>
        <taxon>Pichiomycetes</taxon>
        <taxon>Debaryomycetaceae</taxon>
        <taxon>Meyerozyma</taxon>
    </lineage>
</organism>
<dbReference type="GeneID" id="5124531"/>
<dbReference type="FunCoup" id="A5DNE6">
    <property type="interactions" value="64"/>
</dbReference>
<evidence type="ECO:0000313" key="2">
    <source>
        <dbReference type="EMBL" id="EDK40699.2"/>
    </source>
</evidence>
<dbReference type="RefSeq" id="XP_001482842.2">
    <property type="nucleotide sequence ID" value="XM_001482792.1"/>
</dbReference>
<name>A5DNE6_PICGU</name>
<dbReference type="eggNOG" id="ENOG502QVRZ">
    <property type="taxonomic scope" value="Eukaryota"/>
</dbReference>
<keyword evidence="3" id="KW-1185">Reference proteome</keyword>
<proteinExistence type="predicted"/>
<dbReference type="GO" id="GO:0007059">
    <property type="term" value="P:chromosome segregation"/>
    <property type="evidence" value="ECO:0007669"/>
    <property type="project" value="InterPro"/>
</dbReference>
<dbReference type="Proteomes" id="UP000001997">
    <property type="component" value="Unassembled WGS sequence"/>
</dbReference>
<dbReference type="AlphaFoldDB" id="A5DNE6"/>
<feature type="region of interest" description="Disordered" evidence="1">
    <location>
        <begin position="327"/>
        <end position="355"/>
    </location>
</feature>
<accession>A5DNE6</accession>
<sequence>MARNNRRNVLPNTYVPVLSKKALTTVLMRSPKRSLLELVQRWPQLANTQPNIDGAKPREIRRIGKEILETVRQWRASSAGVSKRTIVDTIVHEWWSGGLNLLQLSQIDCQLIVDRPNAYSWVYSTVRDFKGAEVAVSLDPAKFLDRLSMDLSTLYLSYIYICRHPQLPLVLIRIQVFDIQPMSTVKRSNRPHISSNRPFLAAIPMNSSHIIHSPGDDVVSSIVHQAIERSLPQSRGRPLTLEAATNQAPVRSLESMHILHGSSRFAKSMGAWAPYADNSVDISPLGDTINHALASENVRVPPVVSPLQELKTIANLRFKGTKDGKYKSEKLYDDDEGSKPKRWHGDHEDEAEENLTTSEFTSIAPIQHVSFLLKEPVEKLGDEAAIKITLAGSDVYAGLHELSVSTTDESEMVLDPRSIPNWLTGS</sequence>
<feature type="compositionally biased region" description="Basic and acidic residues" evidence="1">
    <location>
        <begin position="327"/>
        <end position="347"/>
    </location>
</feature>
<dbReference type="GO" id="GO:0034080">
    <property type="term" value="P:CENP-A containing chromatin assembly"/>
    <property type="evidence" value="ECO:0007669"/>
    <property type="project" value="InterPro"/>
</dbReference>
<evidence type="ECO:0000313" key="3">
    <source>
        <dbReference type="Proteomes" id="UP000001997"/>
    </source>
</evidence>
<dbReference type="HOGENOM" id="CLU_031572_0_0_1"/>
<reference evidence="2 3" key="1">
    <citation type="journal article" date="2009" name="Nature">
        <title>Evolution of pathogenicity and sexual reproduction in eight Candida genomes.</title>
        <authorList>
            <person name="Butler G."/>
            <person name="Rasmussen M.D."/>
            <person name="Lin M.F."/>
            <person name="Santos M.A."/>
            <person name="Sakthikumar S."/>
            <person name="Munro C.A."/>
            <person name="Rheinbay E."/>
            <person name="Grabherr M."/>
            <person name="Forche A."/>
            <person name="Reedy J.L."/>
            <person name="Agrafioti I."/>
            <person name="Arnaud M.B."/>
            <person name="Bates S."/>
            <person name="Brown A.J."/>
            <person name="Brunke S."/>
            <person name="Costanzo M.C."/>
            <person name="Fitzpatrick D.A."/>
            <person name="de Groot P.W."/>
            <person name="Harris D."/>
            <person name="Hoyer L.L."/>
            <person name="Hube B."/>
            <person name="Klis F.M."/>
            <person name="Kodira C."/>
            <person name="Lennard N."/>
            <person name="Logue M.E."/>
            <person name="Martin R."/>
            <person name="Neiman A.M."/>
            <person name="Nikolaou E."/>
            <person name="Quail M.A."/>
            <person name="Quinn J."/>
            <person name="Santos M.C."/>
            <person name="Schmitzberger F.F."/>
            <person name="Sherlock G."/>
            <person name="Shah P."/>
            <person name="Silverstein K.A."/>
            <person name="Skrzypek M.S."/>
            <person name="Soll D."/>
            <person name="Staggs R."/>
            <person name="Stansfield I."/>
            <person name="Stumpf M.P."/>
            <person name="Sudbery P.E."/>
            <person name="Srikantha T."/>
            <person name="Zeng Q."/>
            <person name="Berman J."/>
            <person name="Berriman M."/>
            <person name="Heitman J."/>
            <person name="Gow N.A."/>
            <person name="Lorenz M.C."/>
            <person name="Birren B.W."/>
            <person name="Kellis M."/>
            <person name="Cuomo C.A."/>
        </authorList>
    </citation>
    <scope>NUCLEOTIDE SEQUENCE [LARGE SCALE GENOMIC DNA]</scope>
    <source>
        <strain evidence="3">ATCC 6260 / CBS 566 / DSM 6381 / JCM 1539 / NBRC 10279 / NRRL Y-324</strain>
    </source>
</reference>